<feature type="coiled-coil region" evidence="1">
    <location>
        <begin position="243"/>
        <end position="270"/>
    </location>
</feature>
<evidence type="ECO:0000313" key="2">
    <source>
        <dbReference type="EMBL" id="RUT04357.1"/>
    </source>
</evidence>
<evidence type="ECO:0000256" key="1">
    <source>
        <dbReference type="SAM" id="Coils"/>
    </source>
</evidence>
<reference evidence="2" key="2">
    <citation type="journal article" date="2019" name="Genome Biol. Evol.">
        <title>Day and night: Metabolic profiles and evolutionary relationships of six axenic non-marine cyanobacteria.</title>
        <authorList>
            <person name="Will S.E."/>
            <person name="Henke P."/>
            <person name="Boedeker C."/>
            <person name="Huang S."/>
            <person name="Brinkmann H."/>
            <person name="Rohde M."/>
            <person name="Jarek M."/>
            <person name="Friedl T."/>
            <person name="Seufert S."/>
            <person name="Schumacher M."/>
            <person name="Overmann J."/>
            <person name="Neumann-Schaal M."/>
            <person name="Petersen J."/>
        </authorList>
    </citation>
    <scope>NUCLEOTIDE SEQUENCE [LARGE SCALE GENOMIC DNA]</scope>
    <source>
        <strain evidence="2">PCC 7102</strain>
    </source>
</reference>
<dbReference type="RefSeq" id="WP_127082966.1">
    <property type="nucleotide sequence ID" value="NZ_RSCL01000011.1"/>
</dbReference>
<proteinExistence type="predicted"/>
<dbReference type="Proteomes" id="UP000271624">
    <property type="component" value="Unassembled WGS sequence"/>
</dbReference>
<comment type="caution">
    <text evidence="2">The sequence shown here is derived from an EMBL/GenBank/DDBJ whole genome shotgun (WGS) entry which is preliminary data.</text>
</comment>
<evidence type="ECO:0000313" key="3">
    <source>
        <dbReference type="Proteomes" id="UP000271624"/>
    </source>
</evidence>
<name>A0A3S1D6F6_9CYAN</name>
<keyword evidence="1" id="KW-0175">Coiled coil</keyword>
<sequence>MIIISDPIINTLEKVVSVCDGLSEVVNEKTIQVVLPEKVASSLGVDEETVFSTVIDTPNSQFVSYHSELLNKFLDILAGVGSVTALEVKYESYLKASGFEKLVTQKIVPLNGLMRYVGAEPKTTRYIFCNVAYVAEADEKRIGMVSFIINEFTGVAPVDIGDALLWESDLVPVDDCLLPETTSDLELSNIIETKSAELIKTDLEKWSAKLNRARERDEDRLKNYYGTISSEIATKIKNKNLEGEDKDKELARIEATNRELERKLEDIKERYTLKVSAELYSAIVLHLPTVHITCTLQKKKAKRDITLVWNPFTKILEPLRCEVTREPIYKFYLDEKDAKIISAKHWESY</sequence>
<dbReference type="AlphaFoldDB" id="A0A3S1D6F6"/>
<gene>
    <name evidence="2" type="ORF">DSM106972_045850</name>
</gene>
<reference evidence="2" key="1">
    <citation type="submission" date="2018-12" db="EMBL/GenBank/DDBJ databases">
        <authorList>
            <person name="Will S."/>
            <person name="Neumann-Schaal M."/>
            <person name="Henke P."/>
        </authorList>
    </citation>
    <scope>NUCLEOTIDE SEQUENCE</scope>
    <source>
        <strain evidence="2">PCC 7102</strain>
    </source>
</reference>
<dbReference type="EMBL" id="RSCL01000011">
    <property type="protein sequence ID" value="RUT04357.1"/>
    <property type="molecule type" value="Genomic_DNA"/>
</dbReference>
<protein>
    <submittedName>
        <fullName evidence="2">Uncharacterized protein</fullName>
    </submittedName>
</protein>
<organism evidence="2 3">
    <name type="scientific">Dulcicalothrix desertica PCC 7102</name>
    <dbReference type="NCBI Taxonomy" id="232991"/>
    <lineage>
        <taxon>Bacteria</taxon>
        <taxon>Bacillati</taxon>
        <taxon>Cyanobacteriota</taxon>
        <taxon>Cyanophyceae</taxon>
        <taxon>Nostocales</taxon>
        <taxon>Calotrichaceae</taxon>
        <taxon>Dulcicalothrix</taxon>
    </lineage>
</organism>
<accession>A0A3S1D6F6</accession>
<dbReference type="OrthoDB" id="447608at2"/>
<keyword evidence="3" id="KW-1185">Reference proteome</keyword>